<feature type="region of interest" description="Disordered" evidence="4">
    <location>
        <begin position="551"/>
        <end position="595"/>
    </location>
</feature>
<gene>
    <name evidence="6" type="ORF">KFL_007720010</name>
</gene>
<dbReference type="OMA" id="MLQANIV"/>
<evidence type="ECO:0000256" key="1">
    <source>
        <dbReference type="ARBA" id="ARBA00004123"/>
    </source>
</evidence>
<feature type="region of interest" description="Disordered" evidence="4">
    <location>
        <begin position="81"/>
        <end position="125"/>
    </location>
</feature>
<keyword evidence="3" id="KW-0175">Coiled coil</keyword>
<evidence type="ECO:0000256" key="2">
    <source>
        <dbReference type="ARBA" id="ARBA00023242"/>
    </source>
</evidence>
<evidence type="ECO:0000313" key="7">
    <source>
        <dbReference type="Proteomes" id="UP000054558"/>
    </source>
</evidence>
<feature type="coiled-coil region" evidence="3">
    <location>
        <begin position="422"/>
        <end position="488"/>
    </location>
</feature>
<sequence>MDRSWQRQWDASRRQDNIHKILGVLKQSNLANGSDSMQSLTEMATKFEEAVFQSAESSDKYLQKIATKLAKVSAKMSVPGAQQQMGQNPPLHIPPGHMPVSQLGGGAQMLNQQNGQPGLRSGSPSLYSGSPGLPVGYSRGFSAQPNQGGAASTLPMGPAGGVPITALGMGGAPPGSFGLNPEQSRQENYNAYQQSVNRQQSQRQQLPPQQVPANMTPQQTQAWMEMRNRELMQRATQGGQQKANQQFQQQFALQGGGNPQMLTPQQQQQQHQLYLQQQQLQHLKRQQQNQMQQGGQVPVQGNQARPGVPAAAAPGMDVEQLWQSLQQLKAKYLEPLTKVRGELNAQLAAITGQGKVEQERSLKKLEAFADRIIMALKAADRNQAVAMQRNFPKGLGHFEQQMMQLLNTWQQMKSRVPVVDPAKKAQQERDALVQAQAAALQERQKKEQEILRIRQQQQQEQLLKQQAQQQAQAQQRAQQAALKQAQQAAAQQPLPQQQGNVAAAKAAQSKLLDQVLSAFAVRANMSVADLLAKVQQSKELKERVSFEVKKLQARMAQQASAGSLPPPTPPQPSAPAPPVKFDNFSPSPMPAQTPP</sequence>
<dbReference type="Proteomes" id="UP000054558">
    <property type="component" value="Unassembled WGS sequence"/>
</dbReference>
<reference evidence="6 7" key="1">
    <citation type="journal article" date="2014" name="Nat. Commun.">
        <title>Klebsormidium flaccidum genome reveals primary factors for plant terrestrial adaptation.</title>
        <authorList>
            <person name="Hori K."/>
            <person name="Maruyama F."/>
            <person name="Fujisawa T."/>
            <person name="Togashi T."/>
            <person name="Yamamoto N."/>
            <person name="Seo M."/>
            <person name="Sato S."/>
            <person name="Yamada T."/>
            <person name="Mori H."/>
            <person name="Tajima N."/>
            <person name="Moriyama T."/>
            <person name="Ikeuchi M."/>
            <person name="Watanabe M."/>
            <person name="Wada H."/>
            <person name="Kobayashi K."/>
            <person name="Saito M."/>
            <person name="Masuda T."/>
            <person name="Sasaki-Sekimoto Y."/>
            <person name="Mashiguchi K."/>
            <person name="Awai K."/>
            <person name="Shimojima M."/>
            <person name="Masuda S."/>
            <person name="Iwai M."/>
            <person name="Nobusawa T."/>
            <person name="Narise T."/>
            <person name="Kondo S."/>
            <person name="Saito H."/>
            <person name="Sato R."/>
            <person name="Murakawa M."/>
            <person name="Ihara Y."/>
            <person name="Oshima-Yamada Y."/>
            <person name="Ohtaka K."/>
            <person name="Satoh M."/>
            <person name="Sonobe K."/>
            <person name="Ishii M."/>
            <person name="Ohtani R."/>
            <person name="Kanamori-Sato M."/>
            <person name="Honoki R."/>
            <person name="Miyazaki D."/>
            <person name="Mochizuki H."/>
            <person name="Umetsu J."/>
            <person name="Higashi K."/>
            <person name="Shibata D."/>
            <person name="Kamiya Y."/>
            <person name="Sato N."/>
            <person name="Nakamura Y."/>
            <person name="Tabata S."/>
            <person name="Ida S."/>
            <person name="Kurokawa K."/>
            <person name="Ohta H."/>
        </authorList>
    </citation>
    <scope>NUCLEOTIDE SEQUENCE [LARGE SCALE GENOMIC DNA]</scope>
    <source>
        <strain evidence="6 7">NIES-2285</strain>
    </source>
</reference>
<proteinExistence type="predicted"/>
<evidence type="ECO:0000259" key="5">
    <source>
        <dbReference type="Pfam" id="PF16987"/>
    </source>
</evidence>
<name>A0A1Y1IPD1_KLENI</name>
<feature type="compositionally biased region" description="Low complexity" evidence="4">
    <location>
        <begin position="193"/>
        <end position="208"/>
    </location>
</feature>
<dbReference type="SUPFAM" id="SSF47040">
    <property type="entry name" value="Kix domain of CBP (creb binding protein)"/>
    <property type="match status" value="1"/>
</dbReference>
<comment type="subcellular location">
    <subcellularLocation>
        <location evidence="1">Nucleus</location>
    </subcellularLocation>
</comment>
<feature type="domain" description="Mediator complex subunit 15 KIX" evidence="5">
    <location>
        <begin position="3"/>
        <end position="76"/>
    </location>
</feature>
<dbReference type="InterPro" id="IPR036529">
    <property type="entry name" value="KIX_dom_sf"/>
</dbReference>
<protein>
    <recommendedName>
        <fullName evidence="5">Mediator complex subunit 15 KIX domain-containing protein</fullName>
    </recommendedName>
</protein>
<dbReference type="EMBL" id="DF237721">
    <property type="protein sequence ID" value="GAQ91359.1"/>
    <property type="molecule type" value="Genomic_DNA"/>
</dbReference>
<organism evidence="6 7">
    <name type="scientific">Klebsormidium nitens</name>
    <name type="common">Green alga</name>
    <name type="synonym">Ulothrix nitens</name>
    <dbReference type="NCBI Taxonomy" id="105231"/>
    <lineage>
        <taxon>Eukaryota</taxon>
        <taxon>Viridiplantae</taxon>
        <taxon>Streptophyta</taxon>
        <taxon>Klebsormidiophyceae</taxon>
        <taxon>Klebsormidiales</taxon>
        <taxon>Klebsormidiaceae</taxon>
        <taxon>Klebsormidium</taxon>
    </lineage>
</organism>
<keyword evidence="2" id="KW-0539">Nucleus</keyword>
<dbReference type="AlphaFoldDB" id="A0A1Y1IPD1"/>
<evidence type="ECO:0000256" key="3">
    <source>
        <dbReference type="SAM" id="Coils"/>
    </source>
</evidence>
<dbReference type="InterPro" id="IPR036546">
    <property type="entry name" value="MED15_KIX"/>
</dbReference>
<feature type="compositionally biased region" description="Pro residues" evidence="4">
    <location>
        <begin position="564"/>
        <end position="578"/>
    </location>
</feature>
<feature type="non-terminal residue" evidence="6">
    <location>
        <position position="595"/>
    </location>
</feature>
<dbReference type="Gene3D" id="1.10.246.20">
    <property type="entry name" value="Coactivator CBP, KIX domain"/>
    <property type="match status" value="1"/>
</dbReference>
<evidence type="ECO:0000313" key="6">
    <source>
        <dbReference type="EMBL" id="GAQ91359.1"/>
    </source>
</evidence>
<dbReference type="GO" id="GO:0003712">
    <property type="term" value="F:transcription coregulator activity"/>
    <property type="evidence" value="ECO:0007669"/>
    <property type="project" value="InterPro"/>
</dbReference>
<keyword evidence="7" id="KW-1185">Reference proteome</keyword>
<feature type="region of interest" description="Disordered" evidence="4">
    <location>
        <begin position="289"/>
        <end position="311"/>
    </location>
</feature>
<accession>A0A1Y1IPD1</accession>
<evidence type="ECO:0000256" key="4">
    <source>
        <dbReference type="SAM" id="MobiDB-lite"/>
    </source>
</evidence>
<feature type="region of interest" description="Disordered" evidence="4">
    <location>
        <begin position="191"/>
        <end position="213"/>
    </location>
</feature>
<dbReference type="GO" id="GO:0006355">
    <property type="term" value="P:regulation of DNA-templated transcription"/>
    <property type="evidence" value="ECO:0007669"/>
    <property type="project" value="InterPro"/>
</dbReference>
<dbReference type="GO" id="GO:0005634">
    <property type="term" value="C:nucleus"/>
    <property type="evidence" value="ECO:0007669"/>
    <property type="project" value="UniProtKB-SubCell"/>
</dbReference>
<dbReference type="Pfam" id="PF16987">
    <property type="entry name" value="KIX_2"/>
    <property type="match status" value="1"/>
</dbReference>